<dbReference type="GeneID" id="60253920"/>
<reference evidence="1 2" key="1">
    <citation type="submission" date="2018-05" db="EMBL/GenBank/DDBJ databases">
        <title>Genomic Encyclopedia of Type Strains, Phase IV (KMG-IV): sequencing the most valuable type-strain genomes for metagenomic binning, comparative biology and taxonomic classification.</title>
        <authorList>
            <person name="Goeker M."/>
        </authorList>
    </citation>
    <scope>NUCLEOTIDE SEQUENCE [LARGE SCALE GENOMIC DNA]</scope>
    <source>
        <strain evidence="1 2">DSM 7229</strain>
    </source>
</reference>
<proteinExistence type="predicted"/>
<dbReference type="RefSeq" id="WP_109589288.1">
    <property type="nucleotide sequence ID" value="NZ_CAJGZY010000001.1"/>
</dbReference>
<dbReference type="AlphaFoldDB" id="A0A2V1ZZX8"/>
<sequence length="90" mass="10166">MAALLITYDLNAPGQEHDKILDKIKTFNGWARLSESSYAVATSLTPQQVYDQFKPQLDTNDRIYIITLKQPCAGYGSNEINDWLNSNLTN</sequence>
<gene>
    <name evidence="1" type="ORF">C8D84_101145</name>
</gene>
<protein>
    <submittedName>
        <fullName evidence="1">Uncharacterized protein</fullName>
    </submittedName>
</protein>
<organism evidence="1 2">
    <name type="scientific">Psychrobacter immobilis</name>
    <dbReference type="NCBI Taxonomy" id="498"/>
    <lineage>
        <taxon>Bacteria</taxon>
        <taxon>Pseudomonadati</taxon>
        <taxon>Pseudomonadota</taxon>
        <taxon>Gammaproteobacteria</taxon>
        <taxon>Moraxellales</taxon>
        <taxon>Moraxellaceae</taxon>
        <taxon>Psychrobacter</taxon>
    </lineage>
</organism>
<dbReference type="EMBL" id="QGGM01000001">
    <property type="protein sequence ID" value="PWK15198.1"/>
    <property type="molecule type" value="Genomic_DNA"/>
</dbReference>
<accession>A0A2V1ZZX8</accession>
<comment type="caution">
    <text evidence="1">The sequence shown here is derived from an EMBL/GenBank/DDBJ whole genome shotgun (WGS) entry which is preliminary data.</text>
</comment>
<evidence type="ECO:0000313" key="2">
    <source>
        <dbReference type="Proteomes" id="UP000245655"/>
    </source>
</evidence>
<dbReference type="Proteomes" id="UP000245655">
    <property type="component" value="Unassembled WGS sequence"/>
</dbReference>
<evidence type="ECO:0000313" key="1">
    <source>
        <dbReference type="EMBL" id="PWK15198.1"/>
    </source>
</evidence>
<keyword evidence="2" id="KW-1185">Reference proteome</keyword>
<name>A0A2V1ZZX8_PSYIM</name>